<proteinExistence type="predicted"/>
<dbReference type="AlphaFoldDB" id="A0A4C1T1I2"/>
<dbReference type="OrthoDB" id="1910803at2759"/>
<sequence length="97" mass="11373">MKERSQTLEVYRMDFIMHLYANIHNILSLYNNYAKETVLIEVAISEKNSLEHLRRNVVLTTLEQLITQRGARWPTAYAPRGPPVIHFVQLRSVTNLH</sequence>
<reference evidence="1 2" key="1">
    <citation type="journal article" date="2019" name="Commun. Biol.">
        <title>The bagworm genome reveals a unique fibroin gene that provides high tensile strength.</title>
        <authorList>
            <person name="Kono N."/>
            <person name="Nakamura H."/>
            <person name="Ohtoshi R."/>
            <person name="Tomita M."/>
            <person name="Numata K."/>
            <person name="Arakawa K."/>
        </authorList>
    </citation>
    <scope>NUCLEOTIDE SEQUENCE [LARGE SCALE GENOMIC DNA]</scope>
</reference>
<evidence type="ECO:0000313" key="1">
    <source>
        <dbReference type="EMBL" id="GBP07131.1"/>
    </source>
</evidence>
<evidence type="ECO:0000313" key="2">
    <source>
        <dbReference type="Proteomes" id="UP000299102"/>
    </source>
</evidence>
<dbReference type="Proteomes" id="UP000299102">
    <property type="component" value="Unassembled WGS sequence"/>
</dbReference>
<name>A0A4C1T1I2_EUMVA</name>
<accession>A0A4C1T1I2</accession>
<keyword evidence="2" id="KW-1185">Reference proteome</keyword>
<protein>
    <submittedName>
        <fullName evidence="1">Uncharacterized protein</fullName>
    </submittedName>
</protein>
<dbReference type="EMBL" id="BGZK01000025">
    <property type="protein sequence ID" value="GBP07131.1"/>
    <property type="molecule type" value="Genomic_DNA"/>
</dbReference>
<organism evidence="1 2">
    <name type="scientific">Eumeta variegata</name>
    <name type="common">Bagworm moth</name>
    <name type="synonym">Eumeta japonica</name>
    <dbReference type="NCBI Taxonomy" id="151549"/>
    <lineage>
        <taxon>Eukaryota</taxon>
        <taxon>Metazoa</taxon>
        <taxon>Ecdysozoa</taxon>
        <taxon>Arthropoda</taxon>
        <taxon>Hexapoda</taxon>
        <taxon>Insecta</taxon>
        <taxon>Pterygota</taxon>
        <taxon>Neoptera</taxon>
        <taxon>Endopterygota</taxon>
        <taxon>Lepidoptera</taxon>
        <taxon>Glossata</taxon>
        <taxon>Ditrysia</taxon>
        <taxon>Tineoidea</taxon>
        <taxon>Psychidae</taxon>
        <taxon>Oiketicinae</taxon>
        <taxon>Eumeta</taxon>
    </lineage>
</organism>
<comment type="caution">
    <text evidence="1">The sequence shown here is derived from an EMBL/GenBank/DDBJ whole genome shotgun (WGS) entry which is preliminary data.</text>
</comment>
<gene>
    <name evidence="1" type="ORF">EVAR_92044_1</name>
</gene>